<dbReference type="InterPro" id="IPR041347">
    <property type="entry name" value="MftR_C"/>
</dbReference>
<dbReference type="PROSITE" id="PS50977">
    <property type="entry name" value="HTH_TETR_2"/>
    <property type="match status" value="1"/>
</dbReference>
<dbReference type="GO" id="GO:0003700">
    <property type="term" value="F:DNA-binding transcription factor activity"/>
    <property type="evidence" value="ECO:0007669"/>
    <property type="project" value="TreeGrafter"/>
</dbReference>
<dbReference type="Proteomes" id="UP000254150">
    <property type="component" value="Unassembled WGS sequence"/>
</dbReference>
<organism evidence="6 7">
    <name type="scientific">Streptomyces griseus</name>
    <dbReference type="NCBI Taxonomy" id="1911"/>
    <lineage>
        <taxon>Bacteria</taxon>
        <taxon>Bacillati</taxon>
        <taxon>Actinomycetota</taxon>
        <taxon>Actinomycetes</taxon>
        <taxon>Kitasatosporales</taxon>
        <taxon>Streptomycetaceae</taxon>
        <taxon>Streptomyces</taxon>
    </lineage>
</organism>
<dbReference type="PANTHER" id="PTHR30055:SF238">
    <property type="entry name" value="MYCOFACTOCIN BIOSYNTHESIS TRANSCRIPTIONAL REGULATOR MFTR-RELATED"/>
    <property type="match status" value="1"/>
</dbReference>
<dbReference type="EMBL" id="UHID01000007">
    <property type="protein sequence ID" value="SUP59741.1"/>
    <property type="molecule type" value="Genomic_DNA"/>
</dbReference>
<dbReference type="PANTHER" id="PTHR30055">
    <property type="entry name" value="HTH-TYPE TRANSCRIPTIONAL REGULATOR RUTR"/>
    <property type="match status" value="1"/>
</dbReference>
<dbReference type="InterPro" id="IPR001647">
    <property type="entry name" value="HTH_TetR"/>
</dbReference>
<dbReference type="SUPFAM" id="SSF46689">
    <property type="entry name" value="Homeodomain-like"/>
    <property type="match status" value="1"/>
</dbReference>
<proteinExistence type="predicted"/>
<feature type="DNA-binding region" description="H-T-H motif" evidence="4">
    <location>
        <begin position="40"/>
        <end position="59"/>
    </location>
</feature>
<reference evidence="6 7" key="1">
    <citation type="submission" date="2018-06" db="EMBL/GenBank/DDBJ databases">
        <authorList>
            <consortium name="Pathogen Informatics"/>
            <person name="Doyle S."/>
        </authorList>
    </citation>
    <scope>NUCLEOTIDE SEQUENCE [LARGE SCALE GENOMIC DNA]</scope>
    <source>
        <strain evidence="6 7">NCTC7807</strain>
    </source>
</reference>
<evidence type="ECO:0000256" key="2">
    <source>
        <dbReference type="ARBA" id="ARBA00023125"/>
    </source>
</evidence>
<keyword evidence="2 4" id="KW-0238">DNA-binding</keyword>
<dbReference type="RefSeq" id="WP_100457838.1">
    <property type="nucleotide sequence ID" value="NZ_UHID01000007.1"/>
</dbReference>
<evidence type="ECO:0000313" key="6">
    <source>
        <dbReference type="EMBL" id="SUP59741.1"/>
    </source>
</evidence>
<evidence type="ECO:0000256" key="4">
    <source>
        <dbReference type="PROSITE-ProRule" id="PRU00335"/>
    </source>
</evidence>
<dbReference type="AlphaFoldDB" id="A0A380P3E8"/>
<keyword evidence="3" id="KW-0804">Transcription</keyword>
<protein>
    <submittedName>
        <fullName evidence="6">TetR-family transcriptional regulator</fullName>
    </submittedName>
</protein>
<evidence type="ECO:0000259" key="5">
    <source>
        <dbReference type="PROSITE" id="PS50977"/>
    </source>
</evidence>
<dbReference type="GO" id="GO:0000976">
    <property type="term" value="F:transcription cis-regulatory region binding"/>
    <property type="evidence" value="ECO:0007669"/>
    <property type="project" value="TreeGrafter"/>
</dbReference>
<evidence type="ECO:0000313" key="7">
    <source>
        <dbReference type="Proteomes" id="UP000254150"/>
    </source>
</evidence>
<dbReference type="Pfam" id="PF00440">
    <property type="entry name" value="TetR_N"/>
    <property type="match status" value="1"/>
</dbReference>
<dbReference type="GeneID" id="95073307"/>
<gene>
    <name evidence="6" type="ORF">NCTC7807_03799</name>
</gene>
<accession>A0A380P3E8</accession>
<evidence type="ECO:0000256" key="1">
    <source>
        <dbReference type="ARBA" id="ARBA00023015"/>
    </source>
</evidence>
<dbReference type="InterPro" id="IPR050109">
    <property type="entry name" value="HTH-type_TetR-like_transc_reg"/>
</dbReference>
<sequence>MQVTETPGEDRRRRRARRTRAALAAAALDLVLERGLGAVTVEAVAGRADVTRRTFSRHFGGKEDAALDFTRDDGAAINAALRARPACEPPLVAYRRAVRDWLADAHAPGRNQLPRTRSLLALVDDEPTLFAAFERIRADAQEESVRIIAERLGTDPAEDPGPGVVAGAAAGVLTAALRQWWRGGPDTAERLPDLVEQSFDVLLGEVALAAPHAP</sequence>
<feature type="domain" description="HTH tetR-type" evidence="5">
    <location>
        <begin position="17"/>
        <end position="77"/>
    </location>
</feature>
<dbReference type="InterPro" id="IPR009057">
    <property type="entry name" value="Homeodomain-like_sf"/>
</dbReference>
<dbReference type="Gene3D" id="1.10.357.10">
    <property type="entry name" value="Tetracycline Repressor, domain 2"/>
    <property type="match status" value="1"/>
</dbReference>
<evidence type="ECO:0000256" key="3">
    <source>
        <dbReference type="ARBA" id="ARBA00023163"/>
    </source>
</evidence>
<dbReference type="Pfam" id="PF17754">
    <property type="entry name" value="TetR_C_14"/>
    <property type="match status" value="1"/>
</dbReference>
<name>A0A380P3E8_STRGR</name>
<dbReference type="Gene3D" id="1.10.10.60">
    <property type="entry name" value="Homeodomain-like"/>
    <property type="match status" value="1"/>
</dbReference>
<keyword evidence="1" id="KW-0805">Transcription regulation</keyword>